<dbReference type="InterPro" id="IPR029055">
    <property type="entry name" value="Ntn_hydrolases_N"/>
</dbReference>
<evidence type="ECO:0000313" key="1">
    <source>
        <dbReference type="EMBL" id="RWX50754.1"/>
    </source>
</evidence>
<accession>A0A3S3RDL8</accession>
<organism evidence="1 2">
    <name type="scientific">Candidatus Electrothrix marina</name>
    <dbReference type="NCBI Taxonomy" id="1859130"/>
    <lineage>
        <taxon>Bacteria</taxon>
        <taxon>Pseudomonadati</taxon>
        <taxon>Thermodesulfobacteriota</taxon>
        <taxon>Desulfobulbia</taxon>
        <taxon>Desulfobulbales</taxon>
        <taxon>Desulfobulbaceae</taxon>
        <taxon>Candidatus Electrothrix</taxon>
    </lineage>
</organism>
<proteinExistence type="predicted"/>
<name>A0A3S3RDL8_9BACT</name>
<protein>
    <submittedName>
        <fullName evidence="1">Uncharacterized protein</fullName>
    </submittedName>
</protein>
<gene>
    <name evidence="1" type="ORF">VU00_10264</name>
</gene>
<dbReference type="EMBL" id="MTKR01000026">
    <property type="protein sequence ID" value="RWX50754.1"/>
    <property type="molecule type" value="Genomic_DNA"/>
</dbReference>
<feature type="non-terminal residue" evidence="1">
    <location>
        <position position="197"/>
    </location>
</feature>
<evidence type="ECO:0000313" key="2">
    <source>
        <dbReference type="Proteomes" id="UP000287615"/>
    </source>
</evidence>
<dbReference type="AlphaFoldDB" id="A0A3S3RDL8"/>
<dbReference type="Proteomes" id="UP000287615">
    <property type="component" value="Unassembled WGS sequence"/>
</dbReference>
<dbReference type="SUPFAM" id="SSF56235">
    <property type="entry name" value="N-terminal nucleophile aminohydrolases (Ntn hydrolases)"/>
    <property type="match status" value="1"/>
</dbReference>
<dbReference type="Gene3D" id="3.60.20.10">
    <property type="entry name" value="Glutamine Phosphoribosylpyrophosphate, subunit 1, domain 1"/>
    <property type="match status" value="1"/>
</dbReference>
<comment type="caution">
    <text evidence="1">The sequence shown here is derived from an EMBL/GenBank/DDBJ whole genome shotgun (WGS) entry which is preliminary data.</text>
</comment>
<reference evidence="1 2" key="1">
    <citation type="submission" date="2017-01" db="EMBL/GenBank/DDBJ databases">
        <title>The cable genome- insights into the physiology and evolution of filamentous bacteria capable of sulfide oxidation via long distance electron transfer.</title>
        <authorList>
            <person name="Schreiber L."/>
            <person name="Bjerg J.T."/>
            <person name="Boggild A."/>
            <person name="Van De Vossenberg J."/>
            <person name="Meysman F."/>
            <person name="Nielsen L.P."/>
            <person name="Schramm A."/>
            <person name="Kjeldsen K.U."/>
        </authorList>
    </citation>
    <scope>NUCLEOTIDE SEQUENCE [LARGE SCALE GENOMIC DNA]</scope>
    <source>
        <strain evidence="1">A3</strain>
    </source>
</reference>
<sequence length="197" mass="22083">MTQEHNINLHSFIVVINKKNQPTSFGDVTEGKDLFFTASTPDNVIEIAGKKRGEIANNHIRTKIKSQQGVVFFTGDGAEVENKEKRGSRRDCCASAAQVDVNYFSQKITVYSSLVGLPPVFYCDMEDKLIITSDIYLLLEIKDFSFYFDIQSVKELATIGYPIGNKTLFQNVKMLPAGHILSVSSDGAYKVSRQWEL</sequence>